<evidence type="ECO:0000256" key="4">
    <source>
        <dbReference type="ARBA" id="ARBA00022553"/>
    </source>
</evidence>
<keyword evidence="7" id="KW-0547">Nucleotide-binding</keyword>
<keyword evidence="12 13" id="KW-0472">Membrane</keyword>
<keyword evidence="6 13" id="KW-0812">Transmembrane</keyword>
<dbReference type="SMART" id="SM00387">
    <property type="entry name" value="HATPase_c"/>
    <property type="match status" value="1"/>
</dbReference>
<evidence type="ECO:0000256" key="11">
    <source>
        <dbReference type="ARBA" id="ARBA00023012"/>
    </source>
</evidence>
<dbReference type="Proteomes" id="UP000789326">
    <property type="component" value="Unassembled WGS sequence"/>
</dbReference>
<dbReference type="InterPro" id="IPR036890">
    <property type="entry name" value="HATPase_C_sf"/>
</dbReference>
<evidence type="ECO:0000256" key="6">
    <source>
        <dbReference type="ARBA" id="ARBA00022692"/>
    </source>
</evidence>
<evidence type="ECO:0000256" key="1">
    <source>
        <dbReference type="ARBA" id="ARBA00000085"/>
    </source>
</evidence>
<dbReference type="Pfam" id="PF02518">
    <property type="entry name" value="HATPase_c"/>
    <property type="match status" value="1"/>
</dbReference>
<dbReference type="Gene3D" id="3.30.565.10">
    <property type="entry name" value="Histidine kinase-like ATPase, C-terminal domain"/>
    <property type="match status" value="1"/>
</dbReference>
<evidence type="ECO:0000256" key="8">
    <source>
        <dbReference type="ARBA" id="ARBA00022777"/>
    </source>
</evidence>
<keyword evidence="10 13" id="KW-1133">Transmembrane helix</keyword>
<dbReference type="InterPro" id="IPR003594">
    <property type="entry name" value="HATPase_dom"/>
</dbReference>
<dbReference type="InterPro" id="IPR036097">
    <property type="entry name" value="HisK_dim/P_sf"/>
</dbReference>
<sequence length="337" mass="39139">MKLKGKYQLLLFSAVISVPCILLMISILMSLIYDWAFKTKNGDIPFHESFAYPTMLGVFILSLLLLAFLFSKSINSLLNKINILNETIRNLASDEEIPNKLEVNNNDEIGKLTISVNLLIERTTYRELELKQQEEMKKELLNKLRHDINTPLTAVRLQLFYLEGQYKEQAPLLQSLYQQINYISELTNEYNIQSTDELDNSYILNDKVNMHALLEMMVKKWGYLYNMHGIELIYHPLNGELEWMSNDLWLQRLFDNVFQNVLNHSKADKLVITIENYVVSIKDNGIGFNIESKSKGLGLKIIEDIAKTLYIKYNLESNESGTLFSFTVEHTYESQLN</sequence>
<dbReference type="SUPFAM" id="SSF47384">
    <property type="entry name" value="Homodimeric domain of signal transducing histidine kinase"/>
    <property type="match status" value="1"/>
</dbReference>
<evidence type="ECO:0000313" key="16">
    <source>
        <dbReference type="Proteomes" id="UP000789326"/>
    </source>
</evidence>
<dbReference type="Gene3D" id="1.10.287.130">
    <property type="match status" value="1"/>
</dbReference>
<dbReference type="InterPro" id="IPR005467">
    <property type="entry name" value="His_kinase_dom"/>
</dbReference>
<dbReference type="InterPro" id="IPR003661">
    <property type="entry name" value="HisK_dim/P_dom"/>
</dbReference>
<dbReference type="Pfam" id="PF00512">
    <property type="entry name" value="HisKA"/>
    <property type="match status" value="1"/>
</dbReference>
<evidence type="ECO:0000313" key="15">
    <source>
        <dbReference type="EMBL" id="CAH0308454.1"/>
    </source>
</evidence>
<keyword evidence="9" id="KW-0067">ATP-binding</keyword>
<evidence type="ECO:0000256" key="12">
    <source>
        <dbReference type="ARBA" id="ARBA00023136"/>
    </source>
</evidence>
<dbReference type="EMBL" id="CAKKMG010000126">
    <property type="protein sequence ID" value="CAH0308454.1"/>
    <property type="molecule type" value="Genomic_DNA"/>
</dbReference>
<organism evidence="15 16">
    <name type="scientific">Peribacillus simplex</name>
    <dbReference type="NCBI Taxonomy" id="1478"/>
    <lineage>
        <taxon>Bacteria</taxon>
        <taxon>Bacillati</taxon>
        <taxon>Bacillota</taxon>
        <taxon>Bacilli</taxon>
        <taxon>Bacillales</taxon>
        <taxon>Bacillaceae</taxon>
        <taxon>Peribacillus</taxon>
    </lineage>
</organism>
<dbReference type="Gene3D" id="6.10.340.10">
    <property type="match status" value="1"/>
</dbReference>
<evidence type="ECO:0000256" key="7">
    <source>
        <dbReference type="ARBA" id="ARBA00022741"/>
    </source>
</evidence>
<evidence type="ECO:0000256" key="9">
    <source>
        <dbReference type="ARBA" id="ARBA00022840"/>
    </source>
</evidence>
<reference evidence="15" key="1">
    <citation type="submission" date="2021-11" db="EMBL/GenBank/DDBJ databases">
        <authorList>
            <person name="Bulgarelli D."/>
        </authorList>
    </citation>
    <scope>NUCLEOTIDE SEQUENCE</scope>
    <source>
        <strain evidence="15">Bi133</strain>
    </source>
</reference>
<accession>A0A9W4LA96</accession>
<dbReference type="CDD" id="cd00082">
    <property type="entry name" value="HisKA"/>
    <property type="match status" value="1"/>
</dbReference>
<comment type="catalytic activity">
    <reaction evidence="1">
        <text>ATP + protein L-histidine = ADP + protein N-phospho-L-histidine.</text>
        <dbReference type="EC" id="2.7.13.3"/>
    </reaction>
</comment>
<keyword evidence="5" id="KW-0808">Transferase</keyword>
<protein>
    <recommendedName>
        <fullName evidence="3">histidine kinase</fullName>
        <ecNumber evidence="3">2.7.13.3</ecNumber>
    </recommendedName>
</protein>
<dbReference type="GO" id="GO:0000155">
    <property type="term" value="F:phosphorelay sensor kinase activity"/>
    <property type="evidence" value="ECO:0007669"/>
    <property type="project" value="InterPro"/>
</dbReference>
<proteinExistence type="predicted"/>
<comment type="caution">
    <text evidence="15">The sequence shown here is derived from an EMBL/GenBank/DDBJ whole genome shotgun (WGS) entry which is preliminary data.</text>
</comment>
<dbReference type="EC" id="2.7.13.3" evidence="3"/>
<dbReference type="PANTHER" id="PTHR45528">
    <property type="entry name" value="SENSOR HISTIDINE KINASE CPXA"/>
    <property type="match status" value="1"/>
</dbReference>
<evidence type="ECO:0000256" key="5">
    <source>
        <dbReference type="ARBA" id="ARBA00022679"/>
    </source>
</evidence>
<evidence type="ECO:0000256" key="10">
    <source>
        <dbReference type="ARBA" id="ARBA00022989"/>
    </source>
</evidence>
<dbReference type="PANTHER" id="PTHR45528:SF9">
    <property type="entry name" value="SENSOR HISTIDINE KINASE YBDK"/>
    <property type="match status" value="1"/>
</dbReference>
<dbReference type="GO" id="GO:0005524">
    <property type="term" value="F:ATP binding"/>
    <property type="evidence" value="ECO:0007669"/>
    <property type="project" value="UniProtKB-KW"/>
</dbReference>
<dbReference type="PROSITE" id="PS50109">
    <property type="entry name" value="HIS_KIN"/>
    <property type="match status" value="1"/>
</dbReference>
<evidence type="ECO:0000256" key="2">
    <source>
        <dbReference type="ARBA" id="ARBA00004141"/>
    </source>
</evidence>
<dbReference type="SUPFAM" id="SSF55874">
    <property type="entry name" value="ATPase domain of HSP90 chaperone/DNA topoisomerase II/histidine kinase"/>
    <property type="match status" value="1"/>
</dbReference>
<dbReference type="InterPro" id="IPR050398">
    <property type="entry name" value="HssS/ArlS-like"/>
</dbReference>
<evidence type="ECO:0000256" key="3">
    <source>
        <dbReference type="ARBA" id="ARBA00012438"/>
    </source>
</evidence>
<name>A0A9W4LA96_9BACI</name>
<feature type="domain" description="Histidine kinase" evidence="14">
    <location>
        <begin position="143"/>
        <end position="332"/>
    </location>
</feature>
<keyword evidence="4" id="KW-0597">Phosphoprotein</keyword>
<dbReference type="SMART" id="SM00388">
    <property type="entry name" value="HisKA"/>
    <property type="match status" value="1"/>
</dbReference>
<evidence type="ECO:0000256" key="13">
    <source>
        <dbReference type="SAM" id="Phobius"/>
    </source>
</evidence>
<feature type="transmembrane region" description="Helical" evidence="13">
    <location>
        <begin position="50"/>
        <end position="70"/>
    </location>
</feature>
<evidence type="ECO:0000259" key="14">
    <source>
        <dbReference type="PROSITE" id="PS50109"/>
    </source>
</evidence>
<dbReference type="AlphaFoldDB" id="A0A9W4LA96"/>
<dbReference type="RefSeq" id="WP_230303992.1">
    <property type="nucleotide sequence ID" value="NZ_CAKKMG010000126.1"/>
</dbReference>
<comment type="subcellular location">
    <subcellularLocation>
        <location evidence="2">Membrane</location>
        <topology evidence="2">Multi-pass membrane protein</topology>
    </subcellularLocation>
</comment>
<feature type="transmembrane region" description="Helical" evidence="13">
    <location>
        <begin position="9"/>
        <end position="30"/>
    </location>
</feature>
<gene>
    <name evidence="15" type="ORF">SRABI133_04836</name>
</gene>
<keyword evidence="11" id="KW-0902">Two-component regulatory system</keyword>
<dbReference type="GO" id="GO:0016020">
    <property type="term" value="C:membrane"/>
    <property type="evidence" value="ECO:0007669"/>
    <property type="project" value="UniProtKB-SubCell"/>
</dbReference>
<keyword evidence="8" id="KW-0418">Kinase</keyword>